<protein>
    <submittedName>
        <fullName evidence="2">Uncharacterized protein</fullName>
    </submittedName>
</protein>
<reference evidence="2 3" key="1">
    <citation type="submission" date="2020-10" db="EMBL/GenBank/DDBJ databases">
        <title>Plant Genome Project.</title>
        <authorList>
            <person name="Zhang R.-G."/>
        </authorList>
    </citation>
    <scope>NUCLEOTIDE SEQUENCE [LARGE SCALE GENOMIC DNA]</scope>
    <source>
        <strain evidence="2">FAFU-HL-1</strain>
        <tissue evidence="2">Leaf</tissue>
    </source>
</reference>
<dbReference type="AlphaFoldDB" id="A0A835JX28"/>
<name>A0A835JX28_9ROSI</name>
<proteinExistence type="predicted"/>
<evidence type="ECO:0000256" key="1">
    <source>
        <dbReference type="SAM" id="MobiDB-lite"/>
    </source>
</evidence>
<organism evidence="2 3">
    <name type="scientific">Salix dunnii</name>
    <dbReference type="NCBI Taxonomy" id="1413687"/>
    <lineage>
        <taxon>Eukaryota</taxon>
        <taxon>Viridiplantae</taxon>
        <taxon>Streptophyta</taxon>
        <taxon>Embryophyta</taxon>
        <taxon>Tracheophyta</taxon>
        <taxon>Spermatophyta</taxon>
        <taxon>Magnoliopsida</taxon>
        <taxon>eudicotyledons</taxon>
        <taxon>Gunneridae</taxon>
        <taxon>Pentapetalae</taxon>
        <taxon>rosids</taxon>
        <taxon>fabids</taxon>
        <taxon>Malpighiales</taxon>
        <taxon>Salicaceae</taxon>
        <taxon>Saliceae</taxon>
        <taxon>Salix</taxon>
    </lineage>
</organism>
<dbReference type="EMBL" id="JADGMS010000008">
    <property type="protein sequence ID" value="KAF9676653.1"/>
    <property type="molecule type" value="Genomic_DNA"/>
</dbReference>
<comment type="caution">
    <text evidence="2">The sequence shown here is derived from an EMBL/GenBank/DDBJ whole genome shotgun (WGS) entry which is preliminary data.</text>
</comment>
<evidence type="ECO:0000313" key="3">
    <source>
        <dbReference type="Proteomes" id="UP000657918"/>
    </source>
</evidence>
<gene>
    <name evidence="2" type="ORF">SADUNF_Sadunf08G0025500</name>
</gene>
<accession>A0A835JX28</accession>
<dbReference type="Proteomes" id="UP000657918">
    <property type="component" value="Chromosome 8"/>
</dbReference>
<feature type="compositionally biased region" description="Polar residues" evidence="1">
    <location>
        <begin position="99"/>
        <end position="108"/>
    </location>
</feature>
<keyword evidence="3" id="KW-1185">Reference proteome</keyword>
<feature type="region of interest" description="Disordered" evidence="1">
    <location>
        <begin position="93"/>
        <end position="115"/>
    </location>
</feature>
<sequence>MKWKRFLLIPVLRAAVPLQQEPLNNAISTLIAGPSSSRSFLRAQISKRTGFQRKDSHEDIFFVSRMGLCQLHEGIRAAWLARNPDRWLKFNESDRESNVGKTWQESQDPNPPAAI</sequence>
<evidence type="ECO:0000313" key="2">
    <source>
        <dbReference type="EMBL" id="KAF9676653.1"/>
    </source>
</evidence>